<dbReference type="EMBL" id="LR796597">
    <property type="protein sequence ID" value="CAB4153865.1"/>
    <property type="molecule type" value="Genomic_DNA"/>
</dbReference>
<accession>A0A6J5N2Q4</accession>
<evidence type="ECO:0000313" key="1">
    <source>
        <dbReference type="EMBL" id="CAB4153865.1"/>
    </source>
</evidence>
<gene>
    <name evidence="1" type="ORF">UFOVP636_33</name>
</gene>
<proteinExistence type="predicted"/>
<protein>
    <submittedName>
        <fullName evidence="1">Uncharacterized protein</fullName>
    </submittedName>
</protein>
<sequence length="53" mass="6204">MLFKRKAKPLPPSKPTMVCVTSSANSFPYLTFNEIAENMNHHKELTEYRYTIK</sequence>
<name>A0A6J5N2Q4_9CAUD</name>
<organism evidence="1">
    <name type="scientific">uncultured Caudovirales phage</name>
    <dbReference type="NCBI Taxonomy" id="2100421"/>
    <lineage>
        <taxon>Viruses</taxon>
        <taxon>Duplodnaviria</taxon>
        <taxon>Heunggongvirae</taxon>
        <taxon>Uroviricota</taxon>
        <taxon>Caudoviricetes</taxon>
        <taxon>Peduoviridae</taxon>
        <taxon>Maltschvirus</taxon>
        <taxon>Maltschvirus maltsch</taxon>
    </lineage>
</organism>
<reference evidence="1" key="1">
    <citation type="submission" date="2020-04" db="EMBL/GenBank/DDBJ databases">
        <authorList>
            <person name="Chiriac C."/>
            <person name="Salcher M."/>
            <person name="Ghai R."/>
            <person name="Kavagutti S V."/>
        </authorList>
    </citation>
    <scope>NUCLEOTIDE SEQUENCE</scope>
</reference>